<evidence type="ECO:0000256" key="1">
    <source>
        <dbReference type="SAM" id="Phobius"/>
    </source>
</evidence>
<evidence type="ECO:0000313" key="3">
    <source>
        <dbReference type="Proteomes" id="UP000028091"/>
    </source>
</evidence>
<dbReference type="RefSeq" id="WP_034324370.1">
    <property type="nucleotide sequence ID" value="NZ_JAVIKA010000002.1"/>
</dbReference>
<proteinExistence type="predicted"/>
<keyword evidence="1" id="KW-1133">Transmembrane helix</keyword>
<accession>A0A081L7K1</accession>
<dbReference type="Proteomes" id="UP000028091">
    <property type="component" value="Unassembled WGS sequence"/>
</dbReference>
<feature type="transmembrane region" description="Helical" evidence="1">
    <location>
        <begin position="7"/>
        <end position="24"/>
    </location>
</feature>
<dbReference type="EMBL" id="JOTP01000028">
    <property type="protein sequence ID" value="KEP25227.1"/>
    <property type="molecule type" value="Genomic_DNA"/>
</dbReference>
<name>A0A081L7K1_9BACI</name>
<dbReference type="eggNOG" id="ENOG5030CVY">
    <property type="taxonomic scope" value="Bacteria"/>
</dbReference>
<feature type="transmembrane region" description="Helical" evidence="1">
    <location>
        <begin position="67"/>
        <end position="88"/>
    </location>
</feature>
<gene>
    <name evidence="2" type="ORF">BA70_09860</name>
</gene>
<evidence type="ECO:0000313" key="2">
    <source>
        <dbReference type="EMBL" id="KEP25227.1"/>
    </source>
</evidence>
<dbReference type="AlphaFoldDB" id="A0A081L7K1"/>
<keyword evidence="1" id="KW-0812">Transmembrane</keyword>
<dbReference type="InterPro" id="IPR058895">
    <property type="entry name" value="YkoA-like"/>
</dbReference>
<feature type="transmembrane region" description="Helical" evidence="1">
    <location>
        <begin position="30"/>
        <end position="46"/>
    </location>
</feature>
<keyword evidence="3" id="KW-1185">Reference proteome</keyword>
<reference evidence="2 3" key="1">
    <citation type="submission" date="2012-09" db="EMBL/GenBank/DDBJ databases">
        <title>Genome Sequence of Bacillus sp. DW5-4.</title>
        <authorList>
            <person name="Lai Q."/>
            <person name="Liu Y."/>
            <person name="Shao Z."/>
        </authorList>
    </citation>
    <scope>NUCLEOTIDE SEQUENCE [LARGE SCALE GENOMIC DNA]</scope>
    <source>
        <strain evidence="2 3">DW5-4</strain>
    </source>
</reference>
<organism evidence="2 3">
    <name type="scientific">Bacillus zhangzhouensis</name>
    <dbReference type="NCBI Taxonomy" id="1178540"/>
    <lineage>
        <taxon>Bacteria</taxon>
        <taxon>Bacillati</taxon>
        <taxon>Bacillota</taxon>
        <taxon>Bacilli</taxon>
        <taxon>Bacillales</taxon>
        <taxon>Bacillaceae</taxon>
        <taxon>Bacillus</taxon>
    </lineage>
</organism>
<sequence>MRLLTLMEYCLLIFFMGIYLSATGFNAKDFGLYIGLVLIYTLVHLFSKRFLQKRGKENQKIGLFRSVLAITGSVFASVLAIVIIVTMLTPN</sequence>
<comment type="caution">
    <text evidence="2">The sequence shown here is derived from an EMBL/GenBank/DDBJ whole genome shotgun (WGS) entry which is preliminary data.</text>
</comment>
<dbReference type="Pfam" id="PF26313">
    <property type="entry name" value="YkoA"/>
    <property type="match status" value="1"/>
</dbReference>
<keyword evidence="1" id="KW-0472">Membrane</keyword>
<protein>
    <submittedName>
        <fullName evidence="2">Uncharacterized protein</fullName>
    </submittedName>
</protein>
<dbReference type="OrthoDB" id="2923255at2"/>